<gene>
    <name evidence="2" type="ORF">MM415B03614_0015</name>
</gene>
<protein>
    <submittedName>
        <fullName evidence="2">Uncharacterized protein</fullName>
    </submittedName>
</protein>
<organism evidence="2">
    <name type="scientific">viral metagenome</name>
    <dbReference type="NCBI Taxonomy" id="1070528"/>
    <lineage>
        <taxon>unclassified sequences</taxon>
        <taxon>metagenomes</taxon>
        <taxon>organismal metagenomes</taxon>
    </lineage>
</organism>
<evidence type="ECO:0000256" key="1">
    <source>
        <dbReference type="SAM" id="MobiDB-lite"/>
    </source>
</evidence>
<feature type="region of interest" description="Disordered" evidence="1">
    <location>
        <begin position="1"/>
        <end position="24"/>
    </location>
</feature>
<dbReference type="AlphaFoldDB" id="A0A6M3L8G0"/>
<accession>A0A6M3L8G0</accession>
<feature type="compositionally biased region" description="Basic residues" evidence="1">
    <location>
        <begin position="1"/>
        <end position="17"/>
    </location>
</feature>
<sequence>MKHYHAPRNARAIHPRAQRNGAEPFRFVSYGRTAREYRPLTRTAQRKADRSHAAAFPPVILQKRTLGTVS</sequence>
<proteinExistence type="predicted"/>
<reference evidence="2" key="1">
    <citation type="submission" date="2020-03" db="EMBL/GenBank/DDBJ databases">
        <title>The deep terrestrial virosphere.</title>
        <authorList>
            <person name="Holmfeldt K."/>
            <person name="Nilsson E."/>
            <person name="Simone D."/>
            <person name="Lopez-Fernandez M."/>
            <person name="Wu X."/>
            <person name="de Brujin I."/>
            <person name="Lundin D."/>
            <person name="Andersson A."/>
            <person name="Bertilsson S."/>
            <person name="Dopson M."/>
        </authorList>
    </citation>
    <scope>NUCLEOTIDE SEQUENCE</scope>
    <source>
        <strain evidence="2">MM415B03614</strain>
    </source>
</reference>
<name>A0A6M3L8G0_9ZZZZ</name>
<dbReference type="EMBL" id="MT142929">
    <property type="protein sequence ID" value="QJA90679.1"/>
    <property type="molecule type" value="Genomic_DNA"/>
</dbReference>
<evidence type="ECO:0000313" key="2">
    <source>
        <dbReference type="EMBL" id="QJA90679.1"/>
    </source>
</evidence>